<organism evidence="3 4">
    <name type="scientific">Haladaptatus litoreus</name>
    <dbReference type="NCBI Taxonomy" id="553468"/>
    <lineage>
        <taxon>Archaea</taxon>
        <taxon>Methanobacteriati</taxon>
        <taxon>Methanobacteriota</taxon>
        <taxon>Stenosarchaea group</taxon>
        <taxon>Halobacteria</taxon>
        <taxon>Halobacteriales</taxon>
        <taxon>Haladaptataceae</taxon>
        <taxon>Haladaptatus</taxon>
    </lineage>
</organism>
<dbReference type="SMART" id="SM00642">
    <property type="entry name" value="Aamy"/>
    <property type="match status" value="1"/>
</dbReference>
<dbReference type="SUPFAM" id="SSF51011">
    <property type="entry name" value="Glycosyl hydrolase domain"/>
    <property type="match status" value="1"/>
</dbReference>
<dbReference type="CDD" id="cd11313">
    <property type="entry name" value="AmyAc_arch_bac_AmyA"/>
    <property type="match status" value="1"/>
</dbReference>
<dbReference type="SUPFAM" id="SSF51445">
    <property type="entry name" value="(Trans)glycosidases"/>
    <property type="match status" value="1"/>
</dbReference>
<dbReference type="Pfam" id="PF00128">
    <property type="entry name" value="Alpha-amylase"/>
    <property type="match status" value="1"/>
</dbReference>
<evidence type="ECO:0000313" key="3">
    <source>
        <dbReference type="EMBL" id="SIR80554.1"/>
    </source>
</evidence>
<reference evidence="4" key="1">
    <citation type="submission" date="2017-01" db="EMBL/GenBank/DDBJ databases">
        <authorList>
            <person name="Varghese N."/>
            <person name="Submissions S."/>
        </authorList>
    </citation>
    <scope>NUCLEOTIDE SEQUENCE [LARGE SCALE GENOMIC DNA]</scope>
    <source>
        <strain evidence="4">CGMCC 1.7737</strain>
    </source>
</reference>
<evidence type="ECO:0000313" key="4">
    <source>
        <dbReference type="Proteomes" id="UP000186914"/>
    </source>
</evidence>
<dbReference type="GO" id="GO:0004556">
    <property type="term" value="F:alpha-amylase activity"/>
    <property type="evidence" value="ECO:0007669"/>
    <property type="project" value="TreeGrafter"/>
</dbReference>
<name>A0A1N7DXJ2_9EURY</name>
<evidence type="ECO:0000256" key="1">
    <source>
        <dbReference type="SAM" id="MobiDB-lite"/>
    </source>
</evidence>
<keyword evidence="4" id="KW-1185">Reference proteome</keyword>
<dbReference type="Proteomes" id="UP000186914">
    <property type="component" value="Unassembled WGS sequence"/>
</dbReference>
<dbReference type="RefSeq" id="WP_076431676.1">
    <property type="nucleotide sequence ID" value="NZ_FTNO01000005.1"/>
</dbReference>
<proteinExistence type="predicted"/>
<dbReference type="PANTHER" id="PTHR10357:SF179">
    <property type="entry name" value="NEUTRAL AND BASIC AMINO ACID TRANSPORT PROTEIN RBAT"/>
    <property type="match status" value="1"/>
</dbReference>
<dbReference type="GO" id="GO:0009313">
    <property type="term" value="P:oligosaccharide catabolic process"/>
    <property type="evidence" value="ECO:0007669"/>
    <property type="project" value="TreeGrafter"/>
</dbReference>
<evidence type="ECO:0000259" key="2">
    <source>
        <dbReference type="SMART" id="SM00642"/>
    </source>
</evidence>
<dbReference type="InterPro" id="IPR017853">
    <property type="entry name" value="GH"/>
</dbReference>
<dbReference type="AlphaFoldDB" id="A0A1N7DXJ2"/>
<keyword evidence="3" id="KW-0326">Glycosidase</keyword>
<dbReference type="InterPro" id="IPR006047">
    <property type="entry name" value="GH13_cat_dom"/>
</dbReference>
<dbReference type="Gene3D" id="2.60.40.1180">
    <property type="entry name" value="Golgi alpha-mannosidase II"/>
    <property type="match status" value="1"/>
</dbReference>
<accession>A0A1N7DXJ2</accession>
<protein>
    <submittedName>
        <fullName evidence="3">Glycosidase</fullName>
    </submittedName>
</protein>
<dbReference type="InterPro" id="IPR013780">
    <property type="entry name" value="Glyco_hydro_b"/>
</dbReference>
<dbReference type="EMBL" id="FTNO01000005">
    <property type="protein sequence ID" value="SIR80554.1"/>
    <property type="molecule type" value="Genomic_DNA"/>
</dbReference>
<sequence>MHELAPPRFTSVGEAVELAPRDPNPESEYEWSVESRPDESSATVGDSPVVHFEPDEPGVYRLCLSGTEDDSHRLVRAFPDERRTARFELPVSDLPIPQAELDSICIAGPFNEHLVGRNRPTFEDGRYVFETRLPPGDYPYGFLMNDDLTEQVQDTLTVPGPGRPRIRLDSELDGDEIVISAEASSAPNSEFSDDELKTEFYVEGTADDRDSVSVVRNQRSLRLSREENGDEIRVHAVAVGERHSVADCVEIAEGKEEKVREREIRSPNDAPEWAESPTVYEIFVRSFAGETVDTTFTELERRVPYLESLNVDCVWLTPILGSPTDHGYHTTNYFETADDLGTREEFASFVSRCHEADIRVIFDLVINHSSRDHPAFQMSAAGVPEYRDWYVWETDEETGEKRAQRYFNWEQIPNFNFDSLAVRRLLLDVVDEWAGMVDGFRCDVAWGVPHEFWKEVAERVPDDFLLLDETIPRDPDYHEGEFTMHYDTTLYHTLREIGQGERPATAIFDALEDAGRVGFPDSAVHLRYVENHDESRYLDECGRDALKAATAATFTLPGAPMIYYGQERGMTEYRGTMQWEHGDDELTAFHRALSELRDEYPVLRDGAVEQVEFECDSENVVAFTRESTDSRAVVVLNFGESAREVTVDTAIEDVNLVTGEGIAGTEDRDGEVAAEDDNSRTKFTVESVVVARVTE</sequence>
<feature type="region of interest" description="Disordered" evidence="1">
    <location>
        <begin position="1"/>
        <end position="46"/>
    </location>
</feature>
<dbReference type="PANTHER" id="PTHR10357">
    <property type="entry name" value="ALPHA-AMYLASE FAMILY MEMBER"/>
    <property type="match status" value="1"/>
</dbReference>
<dbReference type="OrthoDB" id="34423at2157"/>
<keyword evidence="3" id="KW-0378">Hydrolase</keyword>
<gene>
    <name evidence="3" type="ORF">SAMN05421858_3834</name>
</gene>
<dbReference type="Gene3D" id="3.20.20.80">
    <property type="entry name" value="Glycosidases"/>
    <property type="match status" value="1"/>
</dbReference>
<feature type="domain" description="Glycosyl hydrolase family 13 catalytic" evidence="2">
    <location>
        <begin position="281"/>
        <end position="597"/>
    </location>
</feature>